<dbReference type="Proteomes" id="UP001187192">
    <property type="component" value="Unassembled WGS sequence"/>
</dbReference>
<organism evidence="1 2">
    <name type="scientific">Ficus carica</name>
    <name type="common">Common fig</name>
    <dbReference type="NCBI Taxonomy" id="3494"/>
    <lineage>
        <taxon>Eukaryota</taxon>
        <taxon>Viridiplantae</taxon>
        <taxon>Streptophyta</taxon>
        <taxon>Embryophyta</taxon>
        <taxon>Tracheophyta</taxon>
        <taxon>Spermatophyta</taxon>
        <taxon>Magnoliopsida</taxon>
        <taxon>eudicotyledons</taxon>
        <taxon>Gunneridae</taxon>
        <taxon>Pentapetalae</taxon>
        <taxon>rosids</taxon>
        <taxon>fabids</taxon>
        <taxon>Rosales</taxon>
        <taxon>Moraceae</taxon>
        <taxon>Ficeae</taxon>
        <taxon>Ficus</taxon>
    </lineage>
</organism>
<protein>
    <submittedName>
        <fullName evidence="1">Uncharacterized protein</fullName>
    </submittedName>
</protein>
<comment type="caution">
    <text evidence="1">The sequence shown here is derived from an EMBL/GenBank/DDBJ whole genome shotgun (WGS) entry which is preliminary data.</text>
</comment>
<dbReference type="PANTHER" id="PTHR34538">
    <property type="entry name" value="EXPRESSED PROTEIN"/>
    <property type="match status" value="1"/>
</dbReference>
<proteinExistence type="predicted"/>
<dbReference type="Gramene" id="FCD_00026640-RA">
    <property type="protein sequence ID" value="FCD_00026640-RA:cds"/>
    <property type="gene ID" value="FCD_00026640"/>
</dbReference>
<gene>
    <name evidence="1" type="ORF">TIFTF001_021791</name>
</gene>
<dbReference type="EMBL" id="BTGU01000042">
    <property type="protein sequence ID" value="GMN52648.1"/>
    <property type="molecule type" value="Genomic_DNA"/>
</dbReference>
<accession>A0AA88ASZ1</accession>
<sequence>MEGGVHKVMELCFDPNNVVLVYGKRRLRRLFWRVRAHIRRQIKSHNKLHNQRFSFSYDPFTYSLNFDNGNFGFFC</sequence>
<evidence type="ECO:0000313" key="2">
    <source>
        <dbReference type="Proteomes" id="UP001187192"/>
    </source>
</evidence>
<dbReference type="AlphaFoldDB" id="A0AA88ASZ1"/>
<dbReference type="PANTHER" id="PTHR34538:SF13">
    <property type="entry name" value="OS02G0637200 PROTEIN"/>
    <property type="match status" value="1"/>
</dbReference>
<evidence type="ECO:0000313" key="1">
    <source>
        <dbReference type="EMBL" id="GMN52648.1"/>
    </source>
</evidence>
<name>A0AA88ASZ1_FICCA</name>
<reference evidence="1" key="1">
    <citation type="submission" date="2023-07" db="EMBL/GenBank/DDBJ databases">
        <title>draft genome sequence of fig (Ficus carica).</title>
        <authorList>
            <person name="Takahashi T."/>
            <person name="Nishimura K."/>
        </authorList>
    </citation>
    <scope>NUCLEOTIDE SEQUENCE</scope>
</reference>
<keyword evidence="2" id="KW-1185">Reference proteome</keyword>